<dbReference type="EMBL" id="BAAAQM010000050">
    <property type="protein sequence ID" value="GAA1993769.1"/>
    <property type="molecule type" value="Genomic_DNA"/>
</dbReference>
<evidence type="ECO:0000313" key="2">
    <source>
        <dbReference type="Proteomes" id="UP001499854"/>
    </source>
</evidence>
<keyword evidence="2" id="KW-1185">Reference proteome</keyword>
<comment type="caution">
    <text evidence="1">The sequence shown here is derived from an EMBL/GenBank/DDBJ whole genome shotgun (WGS) entry which is preliminary data.</text>
</comment>
<reference evidence="1 2" key="1">
    <citation type="journal article" date="2019" name="Int. J. Syst. Evol. Microbiol.">
        <title>The Global Catalogue of Microorganisms (GCM) 10K type strain sequencing project: providing services to taxonomists for standard genome sequencing and annotation.</title>
        <authorList>
            <consortium name="The Broad Institute Genomics Platform"/>
            <consortium name="The Broad Institute Genome Sequencing Center for Infectious Disease"/>
            <person name="Wu L."/>
            <person name="Ma J."/>
        </authorList>
    </citation>
    <scope>NUCLEOTIDE SEQUENCE [LARGE SCALE GENOMIC DNA]</scope>
    <source>
        <strain evidence="1 2">JCM 16013</strain>
    </source>
</reference>
<accession>A0ABN2SWH3</accession>
<organism evidence="1 2">
    <name type="scientific">Catenulispora subtropica</name>
    <dbReference type="NCBI Taxonomy" id="450798"/>
    <lineage>
        <taxon>Bacteria</taxon>
        <taxon>Bacillati</taxon>
        <taxon>Actinomycetota</taxon>
        <taxon>Actinomycetes</taxon>
        <taxon>Catenulisporales</taxon>
        <taxon>Catenulisporaceae</taxon>
        <taxon>Catenulispora</taxon>
    </lineage>
</organism>
<name>A0ABN2SWH3_9ACTN</name>
<gene>
    <name evidence="1" type="ORF">GCM10009838_67430</name>
</gene>
<sequence>MYLYCARQSRLEFSALETSSIAISFLRGSSRPVPDDGVAVEVAAEDGCGPVEVADGRPGMLLPLGLGTGVLAVVADGLPEALAGVVAGAVSAG</sequence>
<protein>
    <submittedName>
        <fullName evidence="1">Uncharacterized protein</fullName>
    </submittedName>
</protein>
<dbReference type="Proteomes" id="UP001499854">
    <property type="component" value="Unassembled WGS sequence"/>
</dbReference>
<evidence type="ECO:0000313" key="1">
    <source>
        <dbReference type="EMBL" id="GAA1993769.1"/>
    </source>
</evidence>
<proteinExistence type="predicted"/>